<accession>A0A7C1E0U8</accession>
<gene>
    <name evidence="5" type="ORF">ENO04_00620</name>
</gene>
<sequence length="170" mass="18906">MYKKINREDELVEILEKFILPKKTAIIGLGNELRCDDAFGVLVANALQKILPPHIGNCVKIVTASTNPEAFLDVFDSYENIIVLDTLAPSLNNKGLMATELDPESMEEYRLTTHSVSLEKLISGKKTLLIGINASCLDYEIKISLQTAMAMSMVIRSVYKVLLSRCNLTE</sequence>
<dbReference type="Gene3D" id="3.40.50.1450">
    <property type="entry name" value="HybD-like"/>
    <property type="match status" value="1"/>
</dbReference>
<reference evidence="5" key="1">
    <citation type="journal article" date="2020" name="mSystems">
        <title>Genome- and Community-Level Interaction Insights into Carbon Utilization and Element Cycling Functions of Hydrothermarchaeota in Hydrothermal Sediment.</title>
        <authorList>
            <person name="Zhou Z."/>
            <person name="Liu Y."/>
            <person name="Xu W."/>
            <person name="Pan J."/>
            <person name="Luo Z.H."/>
            <person name="Li M."/>
        </authorList>
    </citation>
    <scope>NUCLEOTIDE SEQUENCE [LARGE SCALE GENOMIC DNA]</scope>
    <source>
        <strain evidence="5">SpSt-123</strain>
    </source>
</reference>
<evidence type="ECO:0000256" key="4">
    <source>
        <dbReference type="ARBA" id="ARBA00022801"/>
    </source>
</evidence>
<dbReference type="SUPFAM" id="SSF53163">
    <property type="entry name" value="HybD-like"/>
    <property type="match status" value="1"/>
</dbReference>
<evidence type="ECO:0000256" key="3">
    <source>
        <dbReference type="ARBA" id="ARBA00022750"/>
    </source>
</evidence>
<comment type="caution">
    <text evidence="5">The sequence shown here is derived from an EMBL/GenBank/DDBJ whole genome shotgun (WGS) entry which is preliminary data.</text>
</comment>
<dbReference type="GO" id="GO:0016485">
    <property type="term" value="P:protein processing"/>
    <property type="evidence" value="ECO:0007669"/>
    <property type="project" value="TreeGrafter"/>
</dbReference>
<comment type="similarity">
    <text evidence="1">Belongs to the peptidase A31 family.</text>
</comment>
<organism evidence="5">
    <name type="scientific">Fervidicoccus fontis</name>
    <dbReference type="NCBI Taxonomy" id="683846"/>
    <lineage>
        <taxon>Archaea</taxon>
        <taxon>Thermoproteota</taxon>
        <taxon>Thermoprotei</taxon>
        <taxon>Fervidicoccales</taxon>
        <taxon>Fervidicoccaceae</taxon>
        <taxon>Fervidicoccus</taxon>
    </lineage>
</organism>
<dbReference type="CDD" id="cd00518">
    <property type="entry name" value="H2MP"/>
    <property type="match status" value="1"/>
</dbReference>
<dbReference type="PANTHER" id="PTHR30302">
    <property type="entry name" value="HYDROGENASE 1 MATURATION PROTEASE"/>
    <property type="match status" value="1"/>
</dbReference>
<dbReference type="NCBIfam" id="TIGR00072">
    <property type="entry name" value="hydrog_prot"/>
    <property type="match status" value="1"/>
</dbReference>
<keyword evidence="4" id="KW-0378">Hydrolase</keyword>
<dbReference type="InterPro" id="IPR000671">
    <property type="entry name" value="Peptidase_A31"/>
</dbReference>
<evidence type="ECO:0000313" key="5">
    <source>
        <dbReference type="EMBL" id="HDS10119.1"/>
    </source>
</evidence>
<protein>
    <submittedName>
        <fullName evidence="5">Hydrogenase maturation protease</fullName>
    </submittedName>
</protein>
<dbReference type="PANTHER" id="PTHR30302:SF1">
    <property type="entry name" value="HYDROGENASE 2 MATURATION PROTEASE"/>
    <property type="match status" value="1"/>
</dbReference>
<keyword evidence="2 5" id="KW-0645">Protease</keyword>
<name>A0A7C1E0U8_9CREN</name>
<evidence type="ECO:0000256" key="2">
    <source>
        <dbReference type="ARBA" id="ARBA00022670"/>
    </source>
</evidence>
<dbReference type="EMBL" id="DSDY01000023">
    <property type="protein sequence ID" value="HDS10119.1"/>
    <property type="molecule type" value="Genomic_DNA"/>
</dbReference>
<dbReference type="InterPro" id="IPR023430">
    <property type="entry name" value="Pept_HybD-like_dom_sf"/>
</dbReference>
<dbReference type="GO" id="GO:0004190">
    <property type="term" value="F:aspartic-type endopeptidase activity"/>
    <property type="evidence" value="ECO:0007669"/>
    <property type="project" value="UniProtKB-KW"/>
</dbReference>
<keyword evidence="3" id="KW-0064">Aspartyl protease</keyword>
<evidence type="ECO:0000256" key="1">
    <source>
        <dbReference type="ARBA" id="ARBA00006814"/>
    </source>
</evidence>
<dbReference type="AlphaFoldDB" id="A0A7C1E0U8"/>
<dbReference type="GO" id="GO:0008047">
    <property type="term" value="F:enzyme activator activity"/>
    <property type="evidence" value="ECO:0007669"/>
    <property type="project" value="InterPro"/>
</dbReference>
<proteinExistence type="inferred from homology"/>